<protein>
    <submittedName>
        <fullName evidence="6">ABC-type nitrate/sulfonate/bicarbonate transport system, ATPase component</fullName>
    </submittedName>
</protein>
<dbReference type="InterPro" id="IPR003439">
    <property type="entry name" value="ABC_transporter-like_ATP-bd"/>
</dbReference>
<dbReference type="PROSITE" id="PS50893">
    <property type="entry name" value="ABC_TRANSPORTER_2"/>
    <property type="match status" value="1"/>
</dbReference>
<dbReference type="InterPro" id="IPR017871">
    <property type="entry name" value="ABC_transporter-like_CS"/>
</dbReference>
<accession>A0A2N5NAP3</accession>
<keyword evidence="7" id="KW-1185">Reference proteome</keyword>
<dbReference type="CDD" id="cd03293">
    <property type="entry name" value="ABC_NrtD_SsuB_transporters"/>
    <property type="match status" value="1"/>
</dbReference>
<dbReference type="PANTHER" id="PTHR42788">
    <property type="entry name" value="TAURINE IMPORT ATP-BINDING PROTEIN-RELATED"/>
    <property type="match status" value="1"/>
</dbReference>
<evidence type="ECO:0000256" key="2">
    <source>
        <dbReference type="ARBA" id="ARBA00022741"/>
    </source>
</evidence>
<feature type="domain" description="ABC transporter" evidence="5">
    <location>
        <begin position="10"/>
        <end position="240"/>
    </location>
</feature>
<dbReference type="InterPro" id="IPR050166">
    <property type="entry name" value="ABC_transporter_ATP-bind"/>
</dbReference>
<dbReference type="PROSITE" id="PS00211">
    <property type="entry name" value="ABC_TRANSPORTER_1"/>
    <property type="match status" value="1"/>
</dbReference>
<comment type="caution">
    <text evidence="6">The sequence shown here is derived from an EMBL/GenBank/DDBJ whole genome shotgun (WGS) entry which is preliminary data.</text>
</comment>
<dbReference type="SMART" id="SM00382">
    <property type="entry name" value="AAA"/>
    <property type="match status" value="1"/>
</dbReference>
<evidence type="ECO:0000256" key="1">
    <source>
        <dbReference type="ARBA" id="ARBA00022448"/>
    </source>
</evidence>
<reference evidence="6 7" key="1">
    <citation type="submission" date="2017-05" db="EMBL/GenBank/DDBJ databases">
        <title>Functional genome analysis of Paenibacillus pasadenensis strain R16: insights on endophytic life style and antifungal activity.</title>
        <authorList>
            <person name="Passera A."/>
            <person name="Marcolungo L."/>
            <person name="Casati P."/>
            <person name="Brasca M."/>
            <person name="Quaglino F."/>
            <person name="Delledonne M."/>
        </authorList>
    </citation>
    <scope>NUCLEOTIDE SEQUENCE [LARGE SCALE GENOMIC DNA]</scope>
    <source>
        <strain evidence="6 7">R16</strain>
    </source>
</reference>
<dbReference type="Proteomes" id="UP000234789">
    <property type="component" value="Unassembled WGS sequence"/>
</dbReference>
<keyword evidence="2" id="KW-0547">Nucleotide-binding</keyword>
<dbReference type="EMBL" id="NFEZ01000003">
    <property type="protein sequence ID" value="PLT47426.1"/>
    <property type="molecule type" value="Genomic_DNA"/>
</dbReference>
<evidence type="ECO:0000313" key="6">
    <source>
        <dbReference type="EMBL" id="PLT47426.1"/>
    </source>
</evidence>
<keyword evidence="1" id="KW-0813">Transport</keyword>
<sequence>MTVKIEARGIRMAYASGRGAARASLEVLQDFGLQIREGEFMSVLGPSGCGKSTFLGMLAGLAKPTEGVITVDGQPLTGVSRRNGVVFQGYALFPWRTVLHNVETGLQIRGVRAKERREKARHYIRLVGLEAFEDRYPHELSGGMKQRVAIARALAYDPDVLLMDEPFGALDAQTRETMQAELLRIWEASRKTIVFITHSLDEAVYLSDRVAVMTARPGRVKAILDIPLERPRPASIRGEEAFVALRRQAAAILQDEVEQTDRLLREEALSGAGEAARGHEAEAGGRGKAALEERVAVQAGAGAVEPDRVKLEPVQAQLSASTEPIGASEAAPAKAGHGEAPALVSAAAAGESR</sequence>
<dbReference type="OrthoDB" id="18967at2"/>
<dbReference type="GO" id="GO:0016887">
    <property type="term" value="F:ATP hydrolysis activity"/>
    <property type="evidence" value="ECO:0007669"/>
    <property type="project" value="InterPro"/>
</dbReference>
<dbReference type="GO" id="GO:0005524">
    <property type="term" value="F:ATP binding"/>
    <property type="evidence" value="ECO:0007669"/>
    <property type="project" value="UniProtKB-KW"/>
</dbReference>
<organism evidence="6 7">
    <name type="scientific">Paenibacillus pasadenensis</name>
    <dbReference type="NCBI Taxonomy" id="217090"/>
    <lineage>
        <taxon>Bacteria</taxon>
        <taxon>Bacillati</taxon>
        <taxon>Bacillota</taxon>
        <taxon>Bacilli</taxon>
        <taxon>Bacillales</taxon>
        <taxon>Paenibacillaceae</taxon>
        <taxon>Paenibacillus</taxon>
    </lineage>
</organism>
<proteinExistence type="predicted"/>
<evidence type="ECO:0000259" key="5">
    <source>
        <dbReference type="PROSITE" id="PS50893"/>
    </source>
</evidence>
<dbReference type="InterPro" id="IPR003593">
    <property type="entry name" value="AAA+_ATPase"/>
</dbReference>
<evidence type="ECO:0000313" key="7">
    <source>
        <dbReference type="Proteomes" id="UP000234789"/>
    </source>
</evidence>
<dbReference type="SUPFAM" id="SSF52540">
    <property type="entry name" value="P-loop containing nucleoside triphosphate hydrolases"/>
    <property type="match status" value="1"/>
</dbReference>
<dbReference type="RefSeq" id="WP_084136983.1">
    <property type="nucleotide sequence ID" value="NZ_BIMM01000151.1"/>
</dbReference>
<feature type="region of interest" description="Disordered" evidence="4">
    <location>
        <begin position="308"/>
        <end position="353"/>
    </location>
</feature>
<evidence type="ECO:0000256" key="3">
    <source>
        <dbReference type="ARBA" id="ARBA00022840"/>
    </source>
</evidence>
<name>A0A2N5NAP3_9BACL</name>
<dbReference type="AlphaFoldDB" id="A0A2N5NAP3"/>
<dbReference type="InterPro" id="IPR027417">
    <property type="entry name" value="P-loop_NTPase"/>
</dbReference>
<gene>
    <name evidence="6" type="ORF">B8V81_1650</name>
</gene>
<keyword evidence="3" id="KW-0067">ATP-binding</keyword>
<dbReference type="Gene3D" id="3.40.50.300">
    <property type="entry name" value="P-loop containing nucleotide triphosphate hydrolases"/>
    <property type="match status" value="1"/>
</dbReference>
<dbReference type="PANTHER" id="PTHR42788:SF13">
    <property type="entry name" value="ALIPHATIC SULFONATES IMPORT ATP-BINDING PROTEIN SSUB"/>
    <property type="match status" value="1"/>
</dbReference>
<evidence type="ECO:0000256" key="4">
    <source>
        <dbReference type="SAM" id="MobiDB-lite"/>
    </source>
</evidence>
<dbReference type="Pfam" id="PF00005">
    <property type="entry name" value="ABC_tran"/>
    <property type="match status" value="1"/>
</dbReference>